<evidence type="ECO:0000259" key="8">
    <source>
        <dbReference type="PROSITE" id="PS50928"/>
    </source>
</evidence>
<dbReference type="RefSeq" id="WP_012863443.1">
    <property type="nucleotide sequence ID" value="NC_013517.1"/>
</dbReference>
<dbReference type="GO" id="GO:0005886">
    <property type="term" value="C:plasma membrane"/>
    <property type="evidence" value="ECO:0007669"/>
    <property type="project" value="UniProtKB-SubCell"/>
</dbReference>
<dbReference type="KEGG" id="str:Sterm_4036"/>
<dbReference type="HOGENOM" id="CLU_016047_0_1_0"/>
<protein>
    <submittedName>
        <fullName evidence="9">Binding-protein-dependent transport systems inner membrane component</fullName>
    </submittedName>
</protein>
<reference evidence="9 10" key="2">
    <citation type="journal article" date="2010" name="Stand. Genomic Sci.">
        <title>Complete genome sequence of Sebaldella termitidis type strain (NCTC 11300).</title>
        <authorList>
            <person name="Harmon-Smith M."/>
            <person name="Celia L."/>
            <person name="Chertkov O."/>
            <person name="Lapidus A."/>
            <person name="Copeland A."/>
            <person name="Glavina Del Rio T."/>
            <person name="Nolan M."/>
            <person name="Lucas S."/>
            <person name="Tice H."/>
            <person name="Cheng J.F."/>
            <person name="Han C."/>
            <person name="Detter J.C."/>
            <person name="Bruce D."/>
            <person name="Goodwin L."/>
            <person name="Pitluck S."/>
            <person name="Pati A."/>
            <person name="Liolios K."/>
            <person name="Ivanova N."/>
            <person name="Mavromatis K."/>
            <person name="Mikhailova N."/>
            <person name="Chen A."/>
            <person name="Palaniappan K."/>
            <person name="Land M."/>
            <person name="Hauser L."/>
            <person name="Chang Y.J."/>
            <person name="Jeffries C.D."/>
            <person name="Brettin T."/>
            <person name="Goker M."/>
            <person name="Beck B."/>
            <person name="Bristow J."/>
            <person name="Eisen J.A."/>
            <person name="Markowitz V."/>
            <person name="Hugenholtz P."/>
            <person name="Kyrpides N.C."/>
            <person name="Klenk H.P."/>
            <person name="Chen F."/>
        </authorList>
    </citation>
    <scope>NUCLEOTIDE SEQUENCE [LARGE SCALE GENOMIC DNA]</scope>
    <source>
        <strain evidence="10">ATCC 33386 / NCTC 11300</strain>
    </source>
</reference>
<dbReference type="Pfam" id="PF00528">
    <property type="entry name" value="BPD_transp_1"/>
    <property type="match status" value="1"/>
</dbReference>
<dbReference type="PANTHER" id="PTHR30193:SF37">
    <property type="entry name" value="INNER MEMBRANE ABC TRANSPORTER PERMEASE PROTEIN YCJO"/>
    <property type="match status" value="1"/>
</dbReference>
<sequence length="291" mass="33032">MKKSFGMRITPYLFLLPNFIIYLLFFIIPVIIAFQYAFTDYDGLVTMNFVGFDNFIKLLKDPLFWTVIKNTFFYVICTVPLLFVVSLMMAVLLIQKFLPFKGLFRAGYYWPVMISGIIVGLMWKWILGNNFGVLNYFLERLHMQPVAWLTSSLPSKIAIVMATIWSRAGFFMVIFMGGLESIPEVYYEAAKIDGAGRIKIFFNITLPLLKPTIFLVLMLGAIDAFKEYPLILSLTGGGPGTSTTLMIQYIYQQGFEKLNVGYASAASIFMFIILFIFTSIQFKAAKGGAVE</sequence>
<dbReference type="CDD" id="cd06261">
    <property type="entry name" value="TM_PBP2"/>
    <property type="match status" value="1"/>
</dbReference>
<accession>D1AGB6</accession>
<dbReference type="PANTHER" id="PTHR30193">
    <property type="entry name" value="ABC TRANSPORTER PERMEASE PROTEIN"/>
    <property type="match status" value="1"/>
</dbReference>
<feature type="transmembrane region" description="Helical" evidence="7">
    <location>
        <begin position="12"/>
        <end position="38"/>
    </location>
</feature>
<evidence type="ECO:0000256" key="4">
    <source>
        <dbReference type="ARBA" id="ARBA00022692"/>
    </source>
</evidence>
<evidence type="ECO:0000256" key="1">
    <source>
        <dbReference type="ARBA" id="ARBA00004651"/>
    </source>
</evidence>
<feature type="transmembrane region" description="Helical" evidence="7">
    <location>
        <begin position="200"/>
        <end position="222"/>
    </location>
</feature>
<dbReference type="PROSITE" id="PS50928">
    <property type="entry name" value="ABC_TM1"/>
    <property type="match status" value="1"/>
</dbReference>
<evidence type="ECO:0000256" key="3">
    <source>
        <dbReference type="ARBA" id="ARBA00022475"/>
    </source>
</evidence>
<evidence type="ECO:0000256" key="7">
    <source>
        <dbReference type="RuleBase" id="RU363032"/>
    </source>
</evidence>
<dbReference type="SUPFAM" id="SSF161098">
    <property type="entry name" value="MetI-like"/>
    <property type="match status" value="1"/>
</dbReference>
<feature type="transmembrane region" description="Helical" evidence="7">
    <location>
        <begin position="228"/>
        <end position="250"/>
    </location>
</feature>
<name>D1AGB6_SEBTE</name>
<evidence type="ECO:0000313" key="10">
    <source>
        <dbReference type="Proteomes" id="UP000000845"/>
    </source>
</evidence>
<keyword evidence="2 7" id="KW-0813">Transport</keyword>
<reference evidence="10" key="1">
    <citation type="submission" date="2009-09" db="EMBL/GenBank/DDBJ databases">
        <title>The complete chromosome of Sebaldella termitidis ATCC 33386.</title>
        <authorList>
            <consortium name="US DOE Joint Genome Institute (JGI-PGF)"/>
            <person name="Lucas S."/>
            <person name="Copeland A."/>
            <person name="Lapidus A."/>
            <person name="Glavina del Rio T."/>
            <person name="Dalin E."/>
            <person name="Tice H."/>
            <person name="Bruce D."/>
            <person name="Goodwin L."/>
            <person name="Pitluck S."/>
            <person name="Kyrpides N."/>
            <person name="Mavromatis K."/>
            <person name="Ivanova N."/>
            <person name="Mikhailova N."/>
            <person name="Sims D."/>
            <person name="Meincke L."/>
            <person name="Brettin T."/>
            <person name="Detter J.C."/>
            <person name="Han C."/>
            <person name="Larimer F."/>
            <person name="Land M."/>
            <person name="Hauser L."/>
            <person name="Markowitz V."/>
            <person name="Cheng J.F."/>
            <person name="Hugenholtz P."/>
            <person name="Woyke T."/>
            <person name="Wu D."/>
            <person name="Eisen J.A."/>
        </authorList>
    </citation>
    <scope>NUCLEOTIDE SEQUENCE [LARGE SCALE GENOMIC DNA]</scope>
    <source>
        <strain evidence="10">ATCC 33386 / NCTC 11300</strain>
    </source>
</reference>
<dbReference type="STRING" id="526218.Sterm_4036"/>
<keyword evidence="4 7" id="KW-0812">Transmembrane</keyword>
<dbReference type="InterPro" id="IPR035906">
    <property type="entry name" value="MetI-like_sf"/>
</dbReference>
<feature type="transmembrane region" description="Helical" evidence="7">
    <location>
        <begin position="262"/>
        <end position="282"/>
    </location>
</feature>
<feature type="transmembrane region" description="Helical" evidence="7">
    <location>
        <begin position="106"/>
        <end position="126"/>
    </location>
</feature>
<dbReference type="InterPro" id="IPR051393">
    <property type="entry name" value="ABC_transporter_permease"/>
</dbReference>
<feature type="transmembrane region" description="Helical" evidence="7">
    <location>
        <begin position="72"/>
        <end position="94"/>
    </location>
</feature>
<evidence type="ECO:0000256" key="5">
    <source>
        <dbReference type="ARBA" id="ARBA00022989"/>
    </source>
</evidence>
<comment type="similarity">
    <text evidence="7">Belongs to the binding-protein-dependent transport system permease family.</text>
</comment>
<proteinExistence type="inferred from homology"/>
<evidence type="ECO:0000313" key="9">
    <source>
        <dbReference type="EMBL" id="ACZ10868.1"/>
    </source>
</evidence>
<dbReference type="eggNOG" id="COG1175">
    <property type="taxonomic scope" value="Bacteria"/>
</dbReference>
<organism evidence="9 10">
    <name type="scientific">Sebaldella termitidis (strain ATCC 33386 / NCTC 11300)</name>
    <dbReference type="NCBI Taxonomy" id="526218"/>
    <lineage>
        <taxon>Bacteria</taxon>
        <taxon>Fusobacteriati</taxon>
        <taxon>Fusobacteriota</taxon>
        <taxon>Fusobacteriia</taxon>
        <taxon>Fusobacteriales</taxon>
        <taxon>Leptotrichiaceae</taxon>
        <taxon>Sebaldella</taxon>
    </lineage>
</organism>
<keyword evidence="10" id="KW-1185">Reference proteome</keyword>
<evidence type="ECO:0000256" key="6">
    <source>
        <dbReference type="ARBA" id="ARBA00023136"/>
    </source>
</evidence>
<dbReference type="Proteomes" id="UP000000845">
    <property type="component" value="Chromosome"/>
</dbReference>
<keyword evidence="3" id="KW-1003">Cell membrane</keyword>
<evidence type="ECO:0000256" key="2">
    <source>
        <dbReference type="ARBA" id="ARBA00022448"/>
    </source>
</evidence>
<gene>
    <name evidence="9" type="ordered locus">Sterm_4036</name>
</gene>
<feature type="transmembrane region" description="Helical" evidence="7">
    <location>
        <begin position="157"/>
        <end position="179"/>
    </location>
</feature>
<keyword evidence="5 7" id="KW-1133">Transmembrane helix</keyword>
<keyword evidence="6 7" id="KW-0472">Membrane</keyword>
<dbReference type="InterPro" id="IPR000515">
    <property type="entry name" value="MetI-like"/>
</dbReference>
<dbReference type="Gene3D" id="1.10.3720.10">
    <property type="entry name" value="MetI-like"/>
    <property type="match status" value="1"/>
</dbReference>
<dbReference type="AlphaFoldDB" id="D1AGB6"/>
<comment type="subcellular location">
    <subcellularLocation>
        <location evidence="1 7">Cell membrane</location>
        <topology evidence="1 7">Multi-pass membrane protein</topology>
    </subcellularLocation>
</comment>
<feature type="domain" description="ABC transmembrane type-1" evidence="8">
    <location>
        <begin position="68"/>
        <end position="281"/>
    </location>
</feature>
<dbReference type="EMBL" id="CP001739">
    <property type="protein sequence ID" value="ACZ10868.1"/>
    <property type="molecule type" value="Genomic_DNA"/>
</dbReference>
<dbReference type="GO" id="GO:0055085">
    <property type="term" value="P:transmembrane transport"/>
    <property type="evidence" value="ECO:0007669"/>
    <property type="project" value="InterPro"/>
</dbReference>